<sequence>MLFHHHGKCALKKAERANRVSNLPAIYHSSISDRDAEILASPLEALIHLIKKGEWFPKDVLVAYTKKALEAHKETNCLTEIMVKDAETWAENTNLQTSLAGVPVSLKDTINIAGYDSCIGYSAWTFKPALKDSPLVRLLKDAGAVPFVKTNVPITLLSFESYNDVWGRTTNPHNKDYSPGGSSGGESALIASGGSIIGVVSGTDVAGSVRIPAHFAGIYTIKCSTGRFPKMGNASAMPGQEGVKACYSPMTRSMDSLVYFLKAVIDMKPWTYDASCEPIPWRDVQLPQKLKIGVLRDDGVVIASPACSRALEETVSALSAQGHSIVPFYPPSCKHALEVASQLLLADGGKVAMRPFRFWENNDAGVSQLMRVLRLPNWIRRIWSFWIRLFGDSVYADLIQNFREQNMEEQNGLVVKREKYRQAFLEAWNEADLDILLTVPNATPALPHNSLKNSIASCGYSLLFNLLDYSAGVFPVTRVDAIKDKLPLTFRPRNAIEKGAFQNYHAERMHGLPVGVQVVGLKLQEEWVLKAMQVAQEALEMHGVKYE</sequence>
<evidence type="ECO:0000256" key="5">
    <source>
        <dbReference type="PIRSR" id="PIRSR001221-1"/>
    </source>
</evidence>
<dbReference type="Proteomes" id="UP000186594">
    <property type="component" value="Unassembled WGS sequence"/>
</dbReference>
<protein>
    <recommendedName>
        <fullName evidence="3">amidase</fullName>
        <ecNumber evidence="3">3.5.1.4</ecNumber>
    </recommendedName>
</protein>
<organism evidence="8 9">
    <name type="scientific">Neolecta irregularis (strain DAH-3)</name>
    <dbReference type="NCBI Taxonomy" id="1198029"/>
    <lineage>
        <taxon>Eukaryota</taxon>
        <taxon>Fungi</taxon>
        <taxon>Dikarya</taxon>
        <taxon>Ascomycota</taxon>
        <taxon>Taphrinomycotina</taxon>
        <taxon>Neolectales</taxon>
        <taxon>Neolectaceae</taxon>
        <taxon>Neolecta</taxon>
    </lineage>
</organism>
<comment type="catalytic activity">
    <reaction evidence="1">
        <text>a monocarboxylic acid amide + H2O = a monocarboxylate + NH4(+)</text>
        <dbReference type="Rhea" id="RHEA:12020"/>
        <dbReference type="ChEBI" id="CHEBI:15377"/>
        <dbReference type="ChEBI" id="CHEBI:28938"/>
        <dbReference type="ChEBI" id="CHEBI:35757"/>
        <dbReference type="ChEBI" id="CHEBI:83628"/>
        <dbReference type="EC" id="3.5.1.4"/>
    </reaction>
</comment>
<feature type="active site" description="Charge relay system" evidence="5">
    <location>
        <position position="182"/>
    </location>
</feature>
<feature type="binding site" evidence="6">
    <location>
        <position position="182"/>
    </location>
    <ligand>
        <name>substrate</name>
    </ligand>
</feature>
<accession>A0A1U7LPJ0</accession>
<dbReference type="EMBL" id="LXFE01000720">
    <property type="protein sequence ID" value="OLL24590.1"/>
    <property type="molecule type" value="Genomic_DNA"/>
</dbReference>
<dbReference type="STRING" id="1198029.A0A1U7LPJ0"/>
<evidence type="ECO:0000256" key="1">
    <source>
        <dbReference type="ARBA" id="ARBA00001311"/>
    </source>
</evidence>
<gene>
    <name evidence="8" type="ORF">NEOLI_003344</name>
</gene>
<dbReference type="EC" id="3.5.1.4" evidence="3"/>
<feature type="active site" description="Acyl-ester intermediate" evidence="5">
    <location>
        <position position="208"/>
    </location>
</feature>
<feature type="binding site" evidence="6">
    <location>
        <position position="156"/>
    </location>
    <ligand>
        <name>substrate</name>
    </ligand>
</feature>
<evidence type="ECO:0000256" key="2">
    <source>
        <dbReference type="ARBA" id="ARBA00009199"/>
    </source>
</evidence>
<keyword evidence="9" id="KW-1185">Reference proteome</keyword>
<dbReference type="InterPro" id="IPR023631">
    <property type="entry name" value="Amidase_dom"/>
</dbReference>
<evidence type="ECO:0000313" key="9">
    <source>
        <dbReference type="Proteomes" id="UP000186594"/>
    </source>
</evidence>
<evidence type="ECO:0000313" key="8">
    <source>
        <dbReference type="EMBL" id="OLL24590.1"/>
    </source>
</evidence>
<dbReference type="Gene3D" id="3.90.1300.10">
    <property type="entry name" value="Amidase signature (AS) domain"/>
    <property type="match status" value="1"/>
</dbReference>
<dbReference type="AlphaFoldDB" id="A0A1U7LPJ0"/>
<comment type="similarity">
    <text evidence="2">Belongs to the amidase family.</text>
</comment>
<dbReference type="PANTHER" id="PTHR46072">
    <property type="entry name" value="AMIDASE-RELATED-RELATED"/>
    <property type="match status" value="1"/>
</dbReference>
<feature type="binding site" evidence="6">
    <location>
        <begin position="205"/>
        <end position="208"/>
    </location>
    <ligand>
        <name>substrate</name>
    </ligand>
</feature>
<evidence type="ECO:0000256" key="3">
    <source>
        <dbReference type="ARBA" id="ARBA00012922"/>
    </source>
</evidence>
<evidence type="ECO:0000259" key="7">
    <source>
        <dbReference type="Pfam" id="PF01425"/>
    </source>
</evidence>
<comment type="caution">
    <text evidence="8">The sequence shown here is derived from an EMBL/GenBank/DDBJ whole genome shotgun (WGS) entry which is preliminary data.</text>
</comment>
<dbReference type="InterPro" id="IPR036928">
    <property type="entry name" value="AS_sf"/>
</dbReference>
<dbReference type="PANTHER" id="PTHR46072:SF10">
    <property type="entry name" value="ACETAMIDASE"/>
    <property type="match status" value="1"/>
</dbReference>
<dbReference type="GO" id="GO:0004040">
    <property type="term" value="F:amidase activity"/>
    <property type="evidence" value="ECO:0007669"/>
    <property type="project" value="UniProtKB-EC"/>
</dbReference>
<name>A0A1U7LPJ0_NEOID</name>
<dbReference type="FunFam" id="3.90.1300.10:FF:000003">
    <property type="entry name" value="Amidase signature enzyme"/>
    <property type="match status" value="1"/>
</dbReference>
<dbReference type="OrthoDB" id="6428749at2759"/>
<evidence type="ECO:0000256" key="6">
    <source>
        <dbReference type="PIRSR" id="PIRSR001221-2"/>
    </source>
</evidence>
<keyword evidence="4 8" id="KW-0378">Hydrolase</keyword>
<reference evidence="8 9" key="1">
    <citation type="submission" date="2016-04" db="EMBL/GenBank/DDBJ databases">
        <title>Evolutionary innovation and constraint leading to complex multicellularity in the Ascomycota.</title>
        <authorList>
            <person name="Cisse O."/>
            <person name="Nguyen A."/>
            <person name="Hewitt D.A."/>
            <person name="Jedd G."/>
            <person name="Stajich J.E."/>
        </authorList>
    </citation>
    <scope>NUCLEOTIDE SEQUENCE [LARGE SCALE GENOMIC DNA]</scope>
    <source>
        <strain evidence="8 9">DAH-3</strain>
    </source>
</reference>
<proteinExistence type="inferred from homology"/>
<evidence type="ECO:0000256" key="4">
    <source>
        <dbReference type="ARBA" id="ARBA00022801"/>
    </source>
</evidence>
<dbReference type="Pfam" id="PF01425">
    <property type="entry name" value="Amidase"/>
    <property type="match status" value="1"/>
</dbReference>
<feature type="active site" description="Charge relay system" evidence="5">
    <location>
        <position position="107"/>
    </location>
</feature>
<feature type="domain" description="Amidase" evidence="7">
    <location>
        <begin position="60"/>
        <end position="529"/>
    </location>
</feature>
<dbReference type="PIRSF" id="PIRSF001221">
    <property type="entry name" value="Amidase_fungi"/>
    <property type="match status" value="1"/>
</dbReference>
<dbReference type="OMA" id="GMQPWKY"/>
<dbReference type="SUPFAM" id="SSF75304">
    <property type="entry name" value="Amidase signature (AS) enzymes"/>
    <property type="match status" value="1"/>
</dbReference>